<dbReference type="OrthoDB" id="1914101at2759"/>
<dbReference type="EMBL" id="CACTIH010009334">
    <property type="protein sequence ID" value="CAA3029854.1"/>
    <property type="molecule type" value="Genomic_DNA"/>
</dbReference>
<evidence type="ECO:0000313" key="3">
    <source>
        <dbReference type="Proteomes" id="UP000594638"/>
    </source>
</evidence>
<sequence>MGNRKNFNIFIFLVLLLALMMSFTYPSRLHETEPTAAPSMAPPAKYQKFDVKNSKPFFLNKRGRQNKKEKGLNRNKMKKNKIKNFNAKPFLVMLPKGFVPPSGSSPCHNLYPNSVTFFCDLSTNRRP</sequence>
<name>A0A8S0V8T2_OLEEU</name>
<dbReference type="AlphaFoldDB" id="A0A8S0V8T2"/>
<proteinExistence type="predicted"/>
<dbReference type="Proteomes" id="UP000594638">
    <property type="component" value="Unassembled WGS sequence"/>
</dbReference>
<keyword evidence="1" id="KW-0732">Signal</keyword>
<gene>
    <name evidence="2" type="ORF">OLEA9_A058341</name>
</gene>
<feature type="chain" id="PRO_5035746070" description="Transmembrane protein" evidence="1">
    <location>
        <begin position="27"/>
        <end position="127"/>
    </location>
</feature>
<evidence type="ECO:0000313" key="2">
    <source>
        <dbReference type="EMBL" id="CAA3029854.1"/>
    </source>
</evidence>
<reference evidence="2 3" key="1">
    <citation type="submission" date="2019-12" db="EMBL/GenBank/DDBJ databases">
        <authorList>
            <person name="Alioto T."/>
            <person name="Alioto T."/>
            <person name="Gomez Garrido J."/>
        </authorList>
    </citation>
    <scope>NUCLEOTIDE SEQUENCE [LARGE SCALE GENOMIC DNA]</scope>
</reference>
<dbReference type="Gramene" id="OE9A058341T1">
    <property type="protein sequence ID" value="OE9A058341C1"/>
    <property type="gene ID" value="OE9A058341"/>
</dbReference>
<evidence type="ECO:0008006" key="4">
    <source>
        <dbReference type="Google" id="ProtNLM"/>
    </source>
</evidence>
<protein>
    <recommendedName>
        <fullName evidence="4">Transmembrane protein</fullName>
    </recommendedName>
</protein>
<keyword evidence="3" id="KW-1185">Reference proteome</keyword>
<feature type="signal peptide" evidence="1">
    <location>
        <begin position="1"/>
        <end position="26"/>
    </location>
</feature>
<evidence type="ECO:0000256" key="1">
    <source>
        <dbReference type="SAM" id="SignalP"/>
    </source>
</evidence>
<accession>A0A8S0V8T2</accession>
<organism evidence="2 3">
    <name type="scientific">Olea europaea subsp. europaea</name>
    <dbReference type="NCBI Taxonomy" id="158383"/>
    <lineage>
        <taxon>Eukaryota</taxon>
        <taxon>Viridiplantae</taxon>
        <taxon>Streptophyta</taxon>
        <taxon>Embryophyta</taxon>
        <taxon>Tracheophyta</taxon>
        <taxon>Spermatophyta</taxon>
        <taxon>Magnoliopsida</taxon>
        <taxon>eudicotyledons</taxon>
        <taxon>Gunneridae</taxon>
        <taxon>Pentapetalae</taxon>
        <taxon>asterids</taxon>
        <taxon>lamiids</taxon>
        <taxon>Lamiales</taxon>
        <taxon>Oleaceae</taxon>
        <taxon>Oleeae</taxon>
        <taxon>Olea</taxon>
    </lineage>
</organism>
<comment type="caution">
    <text evidence="2">The sequence shown here is derived from an EMBL/GenBank/DDBJ whole genome shotgun (WGS) entry which is preliminary data.</text>
</comment>